<evidence type="ECO:0000313" key="3">
    <source>
        <dbReference type="Proteomes" id="UP001597024"/>
    </source>
</evidence>
<name>A0ABW3DKF4_9ACTN</name>
<dbReference type="Gene3D" id="3.40.710.10">
    <property type="entry name" value="DD-peptidase/beta-lactamase superfamily"/>
    <property type="match status" value="1"/>
</dbReference>
<gene>
    <name evidence="2" type="ORF">ACFQ08_07345</name>
</gene>
<proteinExistence type="predicted"/>
<feature type="chain" id="PRO_5047029933" description="Serine hydrolase" evidence="1">
    <location>
        <begin position="28"/>
        <end position="394"/>
    </location>
</feature>
<evidence type="ECO:0000256" key="1">
    <source>
        <dbReference type="SAM" id="SignalP"/>
    </source>
</evidence>
<protein>
    <recommendedName>
        <fullName evidence="4">Serine hydrolase</fullName>
    </recommendedName>
</protein>
<organism evidence="2 3">
    <name type="scientific">Streptosporangium algeriense</name>
    <dbReference type="NCBI Taxonomy" id="1682748"/>
    <lineage>
        <taxon>Bacteria</taxon>
        <taxon>Bacillati</taxon>
        <taxon>Actinomycetota</taxon>
        <taxon>Actinomycetes</taxon>
        <taxon>Streptosporangiales</taxon>
        <taxon>Streptosporangiaceae</taxon>
        <taxon>Streptosporangium</taxon>
    </lineage>
</organism>
<dbReference type="InterPro" id="IPR012338">
    <property type="entry name" value="Beta-lactam/transpept-like"/>
</dbReference>
<evidence type="ECO:0008006" key="4">
    <source>
        <dbReference type="Google" id="ProtNLM"/>
    </source>
</evidence>
<feature type="signal peptide" evidence="1">
    <location>
        <begin position="1"/>
        <end position="27"/>
    </location>
</feature>
<keyword evidence="1" id="KW-0732">Signal</keyword>
<dbReference type="SUPFAM" id="SSF56601">
    <property type="entry name" value="beta-lactamase/transpeptidase-like"/>
    <property type="match status" value="1"/>
</dbReference>
<evidence type="ECO:0000313" key="2">
    <source>
        <dbReference type="EMBL" id="MFD0884366.1"/>
    </source>
</evidence>
<comment type="caution">
    <text evidence="2">The sequence shown here is derived from an EMBL/GenBank/DDBJ whole genome shotgun (WGS) entry which is preliminary data.</text>
</comment>
<keyword evidence="3" id="KW-1185">Reference proteome</keyword>
<dbReference type="Proteomes" id="UP001597024">
    <property type="component" value="Unassembled WGS sequence"/>
</dbReference>
<sequence length="394" mass="41965">MRVFSGLLVGVLVATALTLLPASAAQAQVCQHRTGVSHGGGIFPTTFTEDSICGNQTGAPVRATPDGSSPQVGVLDTAQSWFLCWTRGQQHGGGNNVWYYTQGDRVVSNPERHGYGFVPALYLHTSLDPDDSLLAQCPPLPPERSTAYMVYDRVTGTSVRSEEHKRFRSASLVKLLIALDYLETRGPGTPVPAADAQLLQKMLRSSEDDAASALWERDGWGAIVSRMVTKIGLTDTAPPANPGMWGYTETSAADVVKIYRYILESADPSFRNLIMGHLRQATRCAADGWDQYFGIPNAVSAPWAVKQGWSAFDEDPYCPAASGTAGPSAGTVSPSVRTAGVDLASPAMHTTGTLCANDRKIMVVLTLNPLGTTWADAASRITTQAGTLYAAAPC</sequence>
<dbReference type="EMBL" id="JBHTHX010000154">
    <property type="protein sequence ID" value="MFD0884366.1"/>
    <property type="molecule type" value="Genomic_DNA"/>
</dbReference>
<reference evidence="3" key="1">
    <citation type="journal article" date="2019" name="Int. J. Syst. Evol. Microbiol.">
        <title>The Global Catalogue of Microorganisms (GCM) 10K type strain sequencing project: providing services to taxonomists for standard genome sequencing and annotation.</title>
        <authorList>
            <consortium name="The Broad Institute Genomics Platform"/>
            <consortium name="The Broad Institute Genome Sequencing Center for Infectious Disease"/>
            <person name="Wu L."/>
            <person name="Ma J."/>
        </authorList>
    </citation>
    <scope>NUCLEOTIDE SEQUENCE [LARGE SCALE GENOMIC DNA]</scope>
    <source>
        <strain evidence="3">CCUG 62974</strain>
    </source>
</reference>
<accession>A0ABW3DKF4</accession>